<evidence type="ECO:0000313" key="1">
    <source>
        <dbReference type="EMBL" id="CAB5219936.1"/>
    </source>
</evidence>
<gene>
    <name evidence="1" type="ORF">UFOVP237_37</name>
</gene>
<accession>A0A6J7WPW2</accession>
<reference evidence="1" key="1">
    <citation type="submission" date="2020-05" db="EMBL/GenBank/DDBJ databases">
        <authorList>
            <person name="Chiriac C."/>
            <person name="Salcher M."/>
            <person name="Ghai R."/>
            <person name="Kavagutti S V."/>
        </authorList>
    </citation>
    <scope>NUCLEOTIDE SEQUENCE</scope>
</reference>
<organism evidence="1">
    <name type="scientific">uncultured Caudovirales phage</name>
    <dbReference type="NCBI Taxonomy" id="2100421"/>
    <lineage>
        <taxon>Viruses</taxon>
        <taxon>Duplodnaviria</taxon>
        <taxon>Heunggongvirae</taxon>
        <taxon>Uroviricota</taxon>
        <taxon>Caudoviricetes</taxon>
        <taxon>Peduoviridae</taxon>
        <taxon>Maltschvirus</taxon>
        <taxon>Maltschvirus maltsch</taxon>
    </lineage>
</organism>
<sequence>MQAYIELPHGTIITTDNPKVYDGPFLSGKRLSQKDGKLGLKIQALANLLGLGLKAGDTVYSVLRHVSASGMSRHIDFYIIKNDQPIYITGSVASLLGLKRAKNGEGLIVTGCGMDMGFATVYSLGLALWPHGTPEPHGIRNGEPDSDGGYALKHRWL</sequence>
<proteinExistence type="predicted"/>
<protein>
    <submittedName>
        <fullName evidence="1">Uncharacterized protein</fullName>
    </submittedName>
</protein>
<name>A0A6J7WPW2_9CAUD</name>
<dbReference type="EMBL" id="LR798277">
    <property type="protein sequence ID" value="CAB5219936.1"/>
    <property type="molecule type" value="Genomic_DNA"/>
</dbReference>